<feature type="domain" description="LptD C-terminal" evidence="2">
    <location>
        <begin position="328"/>
        <end position="722"/>
    </location>
</feature>
<evidence type="ECO:0000313" key="5">
    <source>
        <dbReference type="Proteomes" id="UP000194137"/>
    </source>
</evidence>
<comment type="subunit">
    <text evidence="1">Component of the lipopolysaccharide transport and assembly complex.</text>
</comment>
<dbReference type="InterPro" id="IPR050218">
    <property type="entry name" value="LptD"/>
</dbReference>
<protein>
    <recommendedName>
        <fullName evidence="1">LPS-assembly protein LptD</fullName>
    </recommendedName>
</protein>
<dbReference type="SUPFAM" id="SSF56935">
    <property type="entry name" value="Porins"/>
    <property type="match status" value="1"/>
</dbReference>
<dbReference type="Gene3D" id="2.60.450.10">
    <property type="entry name" value="Lipopolysaccharide (LPS) transport protein A like domain"/>
    <property type="match status" value="1"/>
</dbReference>
<dbReference type="Proteomes" id="UP000194137">
    <property type="component" value="Chromosome"/>
</dbReference>
<feature type="domain" description="LPS-assembly protein LptD central" evidence="3">
    <location>
        <begin position="210"/>
        <end position="289"/>
    </location>
</feature>
<dbReference type="AlphaFoldDB" id="A0A1W6ZXU8"/>
<dbReference type="InterPro" id="IPR020889">
    <property type="entry name" value="LipoPS_assembly_LptD"/>
</dbReference>
<dbReference type="HAMAP" id="MF_01411">
    <property type="entry name" value="LPS_assembly_LptD"/>
    <property type="match status" value="1"/>
</dbReference>
<keyword evidence="1" id="KW-0472">Membrane</keyword>
<dbReference type="EMBL" id="CP021112">
    <property type="protein sequence ID" value="ARQ02133.1"/>
    <property type="molecule type" value="Genomic_DNA"/>
</dbReference>
<reference evidence="4 5" key="1">
    <citation type="submission" date="2017-05" db="EMBL/GenBank/DDBJ databases">
        <title>Full genome sequence of Pseudorhodoplanes sinuspersici.</title>
        <authorList>
            <person name="Dastgheib S.M.M."/>
            <person name="Shavandi M."/>
            <person name="Tirandaz H."/>
        </authorList>
    </citation>
    <scope>NUCLEOTIDE SEQUENCE [LARGE SCALE GENOMIC DNA]</scope>
    <source>
        <strain evidence="4 5">RIPI110</strain>
    </source>
</reference>
<dbReference type="GO" id="GO:1990351">
    <property type="term" value="C:transporter complex"/>
    <property type="evidence" value="ECO:0007669"/>
    <property type="project" value="TreeGrafter"/>
</dbReference>
<sequence precursor="true">MALRFLPRPGSIGRALAAAALTWCAAALTGLATVAPALAQTDFFRFEQRPPKPKAGPTTSARGDKQMMVQATEVQYDHVNERVNAVGNVQIYYDGSTIEADKVTYNQKTKRLRAEGNVRLTEANGNITYGDILELNDDYRDGFVDSLRLETPDATRFAAARVDRSEGRYSVLQSGVYTACEACKNDPKKPPLWQVKGARIIHDEQEKMIYFEQAQLEFFGMPVAYFPYFSAPDPTVKRKSGFLMPSFGSDSKYGLRADAPYFWALAPNYDLTLTPTITTKQGPLLQAEFRHRLMNGAYAIRAAGIRQLDKDEFIHTNGDPTPGYRDWRGAVESNGQFALNQKWVWGWDALLISDKTFYQDYHLKSFTNNASDPFQNGQMEGVSQLYLTGRGNRSYFDARAIHYYGFSEFDDQKQLPVVHPVIDYNYIVGQPVLGGELGFKFNLTSLSRQTASFDPITTFAENNDACGLSTADPAVKNTKNCLLRGAPGSYTRFSAEANWRKSIIDPFGQIFTPFFSLRADVASVNLTNQPGVSNFIETSDSALFRGMPVAGLEYRYPFVNVQSWGTNTIEPIAQVIVRPNETQIGKLPNEDAQSFVFDDGNLFAVDKFSGWDRVEGGGRANYGVQYTAQFNQGGYFNALFGQSYQLFGVNSFAVGDATNTGLNSGLDTRASDYVARLAYQPDRIFTFTTRYRFGEENFDVKRFELEGKANFDRLSLQALYGNYAAQPELGFLTRREGILGGVSYKMTQNWAVIAAARYDLDADQFDQTRLGLGYVDDCLILALNYITSYTYSGNPGKDHRVMLQFGLRTLGTTQTSTGVGSIGGGL</sequence>
<dbReference type="InterPro" id="IPR045659">
    <property type="entry name" value="LptD_2"/>
</dbReference>
<organism evidence="4 5">
    <name type="scientific">Pseudorhodoplanes sinuspersici</name>
    <dbReference type="NCBI Taxonomy" id="1235591"/>
    <lineage>
        <taxon>Bacteria</taxon>
        <taxon>Pseudomonadati</taxon>
        <taxon>Pseudomonadota</taxon>
        <taxon>Alphaproteobacteria</taxon>
        <taxon>Hyphomicrobiales</taxon>
        <taxon>Pseudorhodoplanes</taxon>
    </lineage>
</organism>
<dbReference type="Pfam" id="PF04453">
    <property type="entry name" value="LptD"/>
    <property type="match status" value="1"/>
</dbReference>
<proteinExistence type="inferred from homology"/>
<dbReference type="OrthoDB" id="9760225at2"/>
<dbReference type="InterPro" id="IPR007543">
    <property type="entry name" value="LptD_C"/>
</dbReference>
<evidence type="ECO:0000259" key="3">
    <source>
        <dbReference type="Pfam" id="PF19838"/>
    </source>
</evidence>
<evidence type="ECO:0000259" key="2">
    <source>
        <dbReference type="Pfam" id="PF04453"/>
    </source>
</evidence>
<comment type="subcellular location">
    <subcellularLocation>
        <location evidence="1">Cell outer membrane</location>
    </subcellularLocation>
</comment>
<dbReference type="PANTHER" id="PTHR30189:SF1">
    <property type="entry name" value="LPS-ASSEMBLY PROTEIN LPTD"/>
    <property type="match status" value="1"/>
</dbReference>
<dbReference type="Pfam" id="PF19838">
    <property type="entry name" value="LptD_2"/>
    <property type="match status" value="1"/>
</dbReference>
<dbReference type="GO" id="GO:0043165">
    <property type="term" value="P:Gram-negative-bacterium-type cell outer membrane assembly"/>
    <property type="evidence" value="ECO:0007669"/>
    <property type="project" value="UniProtKB-UniRule"/>
</dbReference>
<keyword evidence="1" id="KW-0732">Signal</keyword>
<evidence type="ECO:0000256" key="1">
    <source>
        <dbReference type="HAMAP-Rule" id="MF_01411"/>
    </source>
</evidence>
<feature type="signal peptide" evidence="1">
    <location>
        <begin position="1"/>
        <end position="39"/>
    </location>
</feature>
<dbReference type="GO" id="GO:0009279">
    <property type="term" value="C:cell outer membrane"/>
    <property type="evidence" value="ECO:0007669"/>
    <property type="project" value="UniProtKB-SubCell"/>
</dbReference>
<dbReference type="STRING" id="1235591.CAK95_25810"/>
<keyword evidence="1" id="KW-0998">Cell outer membrane</keyword>
<dbReference type="RefSeq" id="WP_086090549.1">
    <property type="nucleotide sequence ID" value="NZ_CP021112.1"/>
</dbReference>
<accession>A0A1W6ZXU8</accession>
<evidence type="ECO:0000313" key="4">
    <source>
        <dbReference type="EMBL" id="ARQ02133.1"/>
    </source>
</evidence>
<gene>
    <name evidence="1" type="primary">lptD</name>
    <name evidence="4" type="ORF">CAK95_25810</name>
</gene>
<name>A0A1W6ZXU8_9HYPH</name>
<dbReference type="KEGG" id="psin:CAK95_25810"/>
<dbReference type="PANTHER" id="PTHR30189">
    <property type="entry name" value="LPS-ASSEMBLY PROTEIN"/>
    <property type="match status" value="1"/>
</dbReference>
<comment type="similarity">
    <text evidence="1">Belongs to the LptD family.</text>
</comment>
<comment type="caution">
    <text evidence="1">Lacks conserved residue(s) required for the propagation of feature annotation.</text>
</comment>
<dbReference type="GO" id="GO:0015920">
    <property type="term" value="P:lipopolysaccharide transport"/>
    <property type="evidence" value="ECO:0007669"/>
    <property type="project" value="InterPro"/>
</dbReference>
<comment type="function">
    <text evidence="1">Involved in the assembly of lipopolysaccharide (LPS) at the surface of the outer membrane.</text>
</comment>
<keyword evidence="5" id="KW-1185">Reference proteome</keyword>
<feature type="chain" id="PRO_5041748519" description="LPS-assembly protein LptD" evidence="1">
    <location>
        <begin position="40"/>
        <end position="826"/>
    </location>
</feature>